<dbReference type="EMBL" id="VTXW01000007">
    <property type="protein sequence ID" value="NOH33660.1"/>
    <property type="molecule type" value="Genomic_DNA"/>
</dbReference>
<gene>
    <name evidence="2" type="ORF">F0245_09830</name>
</gene>
<reference evidence="2 3" key="1">
    <citation type="submission" date="2019-09" db="EMBL/GenBank/DDBJ databases">
        <title>Draft genome sequencing and comparative genomics of hatchery-associated Vibrios.</title>
        <authorList>
            <person name="Kehlet-Delgado H."/>
            <person name="Mueller R.S."/>
        </authorList>
    </citation>
    <scope>NUCLEOTIDE SEQUENCE [LARGE SCALE GENOMIC DNA]</scope>
    <source>
        <strain evidence="2 3">00-90-10</strain>
    </source>
</reference>
<evidence type="ECO:0000256" key="1">
    <source>
        <dbReference type="ARBA" id="ARBA00023172"/>
    </source>
</evidence>
<evidence type="ECO:0000313" key="3">
    <source>
        <dbReference type="Proteomes" id="UP000525336"/>
    </source>
</evidence>
<evidence type="ECO:0000313" key="2">
    <source>
        <dbReference type="EMBL" id="NOH33660.1"/>
    </source>
</evidence>
<dbReference type="GO" id="GO:0003677">
    <property type="term" value="F:DNA binding"/>
    <property type="evidence" value="ECO:0007669"/>
    <property type="project" value="InterPro"/>
</dbReference>
<dbReference type="InterPro" id="IPR011010">
    <property type="entry name" value="DNA_brk_join_enz"/>
</dbReference>
<protein>
    <submittedName>
        <fullName evidence="2">Tyrosine-type recombinase/integrase</fullName>
    </submittedName>
</protein>
<name>A0A7Y3YNK9_9VIBR</name>
<dbReference type="GO" id="GO:0015074">
    <property type="term" value="P:DNA integration"/>
    <property type="evidence" value="ECO:0007669"/>
    <property type="project" value="InterPro"/>
</dbReference>
<dbReference type="Gene3D" id="1.10.443.10">
    <property type="entry name" value="Intergrase catalytic core"/>
    <property type="match status" value="1"/>
</dbReference>
<dbReference type="SUPFAM" id="SSF56349">
    <property type="entry name" value="DNA breaking-rejoining enzymes"/>
    <property type="match status" value="1"/>
</dbReference>
<accession>A0A7Y3YNK9</accession>
<dbReference type="GO" id="GO:0006310">
    <property type="term" value="P:DNA recombination"/>
    <property type="evidence" value="ECO:0007669"/>
    <property type="project" value="UniProtKB-KW"/>
</dbReference>
<dbReference type="InterPro" id="IPR013762">
    <property type="entry name" value="Integrase-like_cat_sf"/>
</dbReference>
<sequence length="96" mass="11172">MVNGYYSHNASKWFSRRREKLGLGRGKDGHSFRHSFVNELKQKLENFELIRELVGHEDPSVMTSVYSRAYNPKVLLTAINQIDDSHVANIKPYSQY</sequence>
<dbReference type="RefSeq" id="WP_171367621.1">
    <property type="nucleotide sequence ID" value="NZ_VTXW01000007.1"/>
</dbReference>
<dbReference type="Proteomes" id="UP000525336">
    <property type="component" value="Unassembled WGS sequence"/>
</dbReference>
<proteinExistence type="predicted"/>
<dbReference type="AlphaFoldDB" id="A0A7Y3YNK9"/>
<comment type="caution">
    <text evidence="2">The sequence shown here is derived from an EMBL/GenBank/DDBJ whole genome shotgun (WGS) entry which is preliminary data.</text>
</comment>
<organism evidence="2 3">
    <name type="scientific">Vibrio chagasii</name>
    <dbReference type="NCBI Taxonomy" id="170679"/>
    <lineage>
        <taxon>Bacteria</taxon>
        <taxon>Pseudomonadati</taxon>
        <taxon>Pseudomonadota</taxon>
        <taxon>Gammaproteobacteria</taxon>
        <taxon>Vibrionales</taxon>
        <taxon>Vibrionaceae</taxon>
        <taxon>Vibrio</taxon>
    </lineage>
</organism>
<keyword evidence="1" id="KW-0233">DNA recombination</keyword>